<organism evidence="3 4">
    <name type="scientific">Rhizoctonia solani</name>
    <dbReference type="NCBI Taxonomy" id="456999"/>
    <lineage>
        <taxon>Eukaryota</taxon>
        <taxon>Fungi</taxon>
        <taxon>Dikarya</taxon>
        <taxon>Basidiomycota</taxon>
        <taxon>Agaricomycotina</taxon>
        <taxon>Agaricomycetes</taxon>
        <taxon>Cantharellales</taxon>
        <taxon>Ceratobasidiaceae</taxon>
        <taxon>Rhizoctonia</taxon>
    </lineage>
</organism>
<evidence type="ECO:0000313" key="4">
    <source>
        <dbReference type="Proteomes" id="UP000663853"/>
    </source>
</evidence>
<feature type="compositionally biased region" description="Polar residues" evidence="2">
    <location>
        <begin position="174"/>
        <end position="198"/>
    </location>
</feature>
<evidence type="ECO:0000256" key="2">
    <source>
        <dbReference type="SAM" id="MobiDB-lite"/>
    </source>
</evidence>
<name>A0A8H3HNC2_9AGAM</name>
<feature type="region of interest" description="Disordered" evidence="2">
    <location>
        <begin position="126"/>
        <end position="202"/>
    </location>
</feature>
<evidence type="ECO:0000256" key="1">
    <source>
        <dbReference type="SAM" id="Coils"/>
    </source>
</evidence>
<feature type="compositionally biased region" description="Basic and acidic residues" evidence="2">
    <location>
        <begin position="156"/>
        <end position="168"/>
    </location>
</feature>
<feature type="compositionally biased region" description="Basic and acidic residues" evidence="2">
    <location>
        <begin position="264"/>
        <end position="275"/>
    </location>
</feature>
<proteinExistence type="predicted"/>
<reference evidence="3" key="1">
    <citation type="submission" date="2021-01" db="EMBL/GenBank/DDBJ databases">
        <authorList>
            <person name="Kaushik A."/>
        </authorList>
    </citation>
    <scope>NUCLEOTIDE SEQUENCE</scope>
    <source>
        <strain evidence="3">AG6-10EEA</strain>
    </source>
</reference>
<accession>A0A8H3HNC2</accession>
<feature type="compositionally biased region" description="Basic and acidic residues" evidence="2">
    <location>
        <begin position="296"/>
        <end position="310"/>
    </location>
</feature>
<protein>
    <submittedName>
        <fullName evidence="3">Uncharacterized protein</fullName>
    </submittedName>
</protein>
<keyword evidence="1" id="KW-0175">Coiled coil</keyword>
<feature type="region of interest" description="Disordered" evidence="2">
    <location>
        <begin position="428"/>
        <end position="447"/>
    </location>
</feature>
<feature type="compositionally biased region" description="Polar residues" evidence="2">
    <location>
        <begin position="278"/>
        <end position="288"/>
    </location>
</feature>
<gene>
    <name evidence="3" type="ORF">RDB_LOCUS156784</name>
</gene>
<dbReference type="Proteomes" id="UP000663853">
    <property type="component" value="Unassembled WGS sequence"/>
</dbReference>
<evidence type="ECO:0000313" key="3">
    <source>
        <dbReference type="EMBL" id="CAE6524769.1"/>
    </source>
</evidence>
<dbReference type="AlphaFoldDB" id="A0A8H3HNC2"/>
<feature type="compositionally biased region" description="Low complexity" evidence="2">
    <location>
        <begin position="233"/>
        <end position="244"/>
    </location>
</feature>
<feature type="coiled-coil region" evidence="1">
    <location>
        <begin position="337"/>
        <end position="378"/>
    </location>
</feature>
<sequence length="447" mass="50143">MDEDYYKLCTVHIRTKKILECLPSRLHLQQFLRQFGSVLSGSLALHEWCFRDGHIQADKPNNTLVLFEHRRIASSVLKASANEGPGSFWTTHNVIALSIQGPSYKIFSREMVPKIENLNLSAVNDADGSGEPLRTTKRQHWAENSHTSGGTIPRIVDTRPAKRPRNEDPEICGNGNSSNPSTLGAHSSTSRSKISRTPSVVPESAEWMRARIMQLESDLESTKAERDLAVSEQRMAAMAHQAEQQARREAMAQKSAAEAAQSRAEVEKERLRSEFESIISQKSTLSNKDGSEPPSAEEHAKMQRDLEETQDREYKLQLRYSHLESELEKAKLGTTRRDSASTEIDQLKSDLALAREQLDSTQRTLESLERKHSSTRRKYGICKEKLGTYKTRLENERSIVEKLQETLTPAAYKSLGATHETLGAFLSAMGLPPMDDEGNTGPKEESD</sequence>
<comment type="caution">
    <text evidence="3">The sequence shown here is derived from an EMBL/GenBank/DDBJ whole genome shotgun (WGS) entry which is preliminary data.</text>
</comment>
<feature type="compositionally biased region" description="Low complexity" evidence="2">
    <location>
        <begin position="252"/>
        <end position="263"/>
    </location>
</feature>
<feature type="region of interest" description="Disordered" evidence="2">
    <location>
        <begin position="233"/>
        <end position="310"/>
    </location>
</feature>
<dbReference type="EMBL" id="CAJMXA010003891">
    <property type="protein sequence ID" value="CAE6524769.1"/>
    <property type="molecule type" value="Genomic_DNA"/>
</dbReference>